<gene>
    <name evidence="1" type="ORF">QNN03_35700</name>
</gene>
<dbReference type="RefSeq" id="WP_261718687.1">
    <property type="nucleotide sequence ID" value="NZ_JASJUS010000056.1"/>
</dbReference>
<dbReference type="Proteomes" id="UP001241926">
    <property type="component" value="Unassembled WGS sequence"/>
</dbReference>
<proteinExistence type="predicted"/>
<organism evidence="1 2">
    <name type="scientific">Streptomyces fuscus</name>
    <dbReference type="NCBI Taxonomy" id="3048495"/>
    <lineage>
        <taxon>Bacteria</taxon>
        <taxon>Bacillati</taxon>
        <taxon>Actinomycetota</taxon>
        <taxon>Actinomycetes</taxon>
        <taxon>Kitasatosporales</taxon>
        <taxon>Streptomycetaceae</taxon>
        <taxon>Streptomyces</taxon>
    </lineage>
</organism>
<dbReference type="EMBL" id="JASJUS010000056">
    <property type="protein sequence ID" value="MDL2081784.1"/>
    <property type="molecule type" value="Genomic_DNA"/>
</dbReference>
<evidence type="ECO:0000313" key="1">
    <source>
        <dbReference type="EMBL" id="MDL2081784.1"/>
    </source>
</evidence>
<reference evidence="1 2" key="1">
    <citation type="submission" date="2023-05" db="EMBL/GenBank/DDBJ databases">
        <title>Streptomyces fuscus sp. nov., a brown-black pigment producing actinomyces isolated from dry sand of Sea duck farm.</title>
        <authorList>
            <person name="Xie J."/>
            <person name="Shen N."/>
        </authorList>
    </citation>
    <scope>NUCLEOTIDE SEQUENCE [LARGE SCALE GENOMIC DNA]</scope>
    <source>
        <strain evidence="1 2">GXMU-J15</strain>
    </source>
</reference>
<name>A0ABT7JA94_9ACTN</name>
<accession>A0ABT7JA94</accession>
<evidence type="ECO:0000313" key="2">
    <source>
        <dbReference type="Proteomes" id="UP001241926"/>
    </source>
</evidence>
<keyword evidence="2" id="KW-1185">Reference proteome</keyword>
<sequence length="78" mass="8086">MQSPKSNPEPSPTPFDVTLCVEELRDALAAHGITLPSLGVDLPSFAAARRPPVGLVVLGNCNIPTARKLAAVLREAAG</sequence>
<comment type="caution">
    <text evidence="1">The sequence shown here is derived from an EMBL/GenBank/DDBJ whole genome shotgun (WGS) entry which is preliminary data.</text>
</comment>
<protein>
    <submittedName>
        <fullName evidence="1">Uncharacterized protein</fullName>
    </submittedName>
</protein>